<accession>A0A7C1K1T0</accession>
<feature type="domain" description="Heparan-alpha-glucosaminide N-acetyltransferase catalytic" evidence="1">
    <location>
        <begin position="17"/>
        <end position="241"/>
    </location>
</feature>
<gene>
    <name evidence="2" type="ORF">ENP47_10155</name>
</gene>
<dbReference type="Pfam" id="PF07786">
    <property type="entry name" value="HGSNAT_cat"/>
    <property type="match status" value="1"/>
</dbReference>
<proteinExistence type="predicted"/>
<name>A0A7C1K1T0_THERO</name>
<evidence type="ECO:0000313" key="2">
    <source>
        <dbReference type="EMBL" id="HEF65945.1"/>
    </source>
</evidence>
<dbReference type="EMBL" id="DSJL01000011">
    <property type="protein sequence ID" value="HEF65945.1"/>
    <property type="molecule type" value="Genomic_DNA"/>
</dbReference>
<reference evidence="2" key="1">
    <citation type="journal article" date="2020" name="mSystems">
        <title>Genome- and Community-Level Interaction Insights into Carbon Utilization and Element Cycling Functions of Hydrothermarchaeota in Hydrothermal Sediment.</title>
        <authorList>
            <person name="Zhou Z."/>
            <person name="Liu Y."/>
            <person name="Xu W."/>
            <person name="Pan J."/>
            <person name="Luo Z.H."/>
            <person name="Li M."/>
        </authorList>
    </citation>
    <scope>NUCLEOTIDE SEQUENCE [LARGE SCALE GENOMIC DNA]</scope>
    <source>
        <strain evidence="2">SpSt-222</strain>
    </source>
</reference>
<dbReference type="InterPro" id="IPR012429">
    <property type="entry name" value="HGSNAT_cat"/>
</dbReference>
<protein>
    <submittedName>
        <fullName evidence="2">DUF1624 domain-containing protein</fullName>
    </submittedName>
</protein>
<evidence type="ECO:0000259" key="1">
    <source>
        <dbReference type="Pfam" id="PF07786"/>
    </source>
</evidence>
<organism evidence="2">
    <name type="scientific">Thermomicrobium roseum</name>
    <dbReference type="NCBI Taxonomy" id="500"/>
    <lineage>
        <taxon>Bacteria</taxon>
        <taxon>Pseudomonadati</taxon>
        <taxon>Thermomicrobiota</taxon>
        <taxon>Thermomicrobia</taxon>
        <taxon>Thermomicrobiales</taxon>
        <taxon>Thermomicrobiaceae</taxon>
        <taxon>Thermomicrobium</taxon>
    </lineage>
</organism>
<dbReference type="AlphaFoldDB" id="A0A7C1K1T0"/>
<comment type="caution">
    <text evidence="2">The sequence shown here is derived from an EMBL/GenBank/DDBJ whole genome shotgun (WGS) entry which is preliminary data.</text>
</comment>
<sequence>MSGHSLRVVPVTAKRTRFWEVDLLRGFAFILMVIYHGAFDLAVFGGWPIAVTSGAWRIFADFIASLFLFVSGVSLVLARSRAAHDSRSYWWHVLRRSSRLAAAAALVTVVTWVISPRDVVLFGILHLILLSSLVALPLLRLGLWNLPLAAVAWLLGLLLARLPGNPWLFWMGLVPADYRSFDFRPFLPWFALVLLGVSAGSWLYPRGRRRWTFPSWEGVLPFSILIWLGRHSLMLYLIHQPVLIMLFTSLGLINGRRLLG</sequence>